<protein>
    <submittedName>
        <fullName evidence="1">Uncharacterized protein</fullName>
    </submittedName>
</protein>
<evidence type="ECO:0000313" key="1">
    <source>
        <dbReference type="EMBL" id="OGX84978.1"/>
    </source>
</evidence>
<evidence type="ECO:0000313" key="2">
    <source>
        <dbReference type="Proteomes" id="UP000176294"/>
    </source>
</evidence>
<accession>A0A1G1T291</accession>
<gene>
    <name evidence="1" type="ORF">BEN47_15580</name>
</gene>
<dbReference type="STRING" id="1908237.BEN47_15580"/>
<organism evidence="1 2">
    <name type="scientific">Hymenobacter lapidarius</name>
    <dbReference type="NCBI Taxonomy" id="1908237"/>
    <lineage>
        <taxon>Bacteria</taxon>
        <taxon>Pseudomonadati</taxon>
        <taxon>Bacteroidota</taxon>
        <taxon>Cytophagia</taxon>
        <taxon>Cytophagales</taxon>
        <taxon>Hymenobacteraceae</taxon>
        <taxon>Hymenobacter</taxon>
    </lineage>
</organism>
<comment type="caution">
    <text evidence="1">The sequence shown here is derived from an EMBL/GenBank/DDBJ whole genome shotgun (WGS) entry which is preliminary data.</text>
</comment>
<dbReference type="Proteomes" id="UP000176294">
    <property type="component" value="Unassembled WGS sequence"/>
</dbReference>
<dbReference type="EMBL" id="MDZB01000112">
    <property type="protein sequence ID" value="OGX84978.1"/>
    <property type="molecule type" value="Genomic_DNA"/>
</dbReference>
<dbReference type="Gene3D" id="1.20.120.1620">
    <property type="match status" value="1"/>
</dbReference>
<keyword evidence="2" id="KW-1185">Reference proteome</keyword>
<sequence>MTAKEVFLCSCINAGFPQDSLLFKDTSGQLILGASLENGQHSYAYMGKVSALGKQIGRSFPVTPFGTRSVFYGCLRYYKSKALEQKLKEFTD</sequence>
<dbReference type="AlphaFoldDB" id="A0A1G1T291"/>
<name>A0A1G1T291_9BACT</name>
<reference evidence="1 2" key="1">
    <citation type="submission" date="2016-08" db="EMBL/GenBank/DDBJ databases">
        <title>Hymenobacter coccineus sp. nov., Hymenobacter lapidarius sp. nov. and Hymenobacter glacialis sp. nov., isolated from Antarctic soil.</title>
        <authorList>
            <person name="Sedlacek I."/>
            <person name="Kralova S."/>
            <person name="Kyrova K."/>
            <person name="Maslanova I."/>
            <person name="Stankova E."/>
            <person name="Vrbovska V."/>
            <person name="Nemec M."/>
            <person name="Bartak M."/>
            <person name="Svec P."/>
            <person name="Busse H.-J."/>
            <person name="Pantucek R."/>
        </authorList>
    </citation>
    <scope>NUCLEOTIDE SEQUENCE [LARGE SCALE GENOMIC DNA]</scope>
    <source>
        <strain evidence="1 2">CCM 8643</strain>
    </source>
</reference>
<proteinExistence type="predicted"/>
<dbReference type="InterPro" id="IPR038314">
    <property type="entry name" value="T6SS_sf"/>
</dbReference>